<evidence type="ECO:0000313" key="3">
    <source>
        <dbReference type="Proteomes" id="UP000715441"/>
    </source>
</evidence>
<keyword evidence="3" id="KW-1185">Reference proteome</keyword>
<proteinExistence type="predicted"/>
<gene>
    <name evidence="2" type="ORF">HFP15_30080</name>
</gene>
<dbReference type="Proteomes" id="UP000715441">
    <property type="component" value="Unassembled WGS sequence"/>
</dbReference>
<evidence type="ECO:0000259" key="1">
    <source>
        <dbReference type="Pfam" id="PF14216"/>
    </source>
</evidence>
<accession>A0ABX1JFV1</accession>
<sequence>MAREVARIQRERTRGWRMPAGAVYVGRPTRWGSPFHIGREFGDLRCPECGFVEPNVRVDSPQRAVELFDAWLRWPRQSFPGIASAPTHGEVRDALAGHDLACWCPADQPCHADILLALANPGSVFGGDIA</sequence>
<evidence type="ECO:0000313" key="2">
    <source>
        <dbReference type="EMBL" id="NKQ57127.1"/>
    </source>
</evidence>
<feature type="domain" description="DUF4326" evidence="1">
    <location>
        <begin position="12"/>
        <end position="116"/>
    </location>
</feature>
<name>A0ABX1JFV1_9PSEU</name>
<dbReference type="RefSeq" id="WP_168520149.1">
    <property type="nucleotide sequence ID" value="NZ_JAAXLS010000031.1"/>
</dbReference>
<dbReference type="EMBL" id="JAAXLS010000031">
    <property type="protein sequence ID" value="NKQ57127.1"/>
    <property type="molecule type" value="Genomic_DNA"/>
</dbReference>
<protein>
    <submittedName>
        <fullName evidence="2">DUF4326 domain-containing protein</fullName>
    </submittedName>
</protein>
<organism evidence="2 3">
    <name type="scientific">Amycolatopsis acididurans</name>
    <dbReference type="NCBI Taxonomy" id="2724524"/>
    <lineage>
        <taxon>Bacteria</taxon>
        <taxon>Bacillati</taxon>
        <taxon>Actinomycetota</taxon>
        <taxon>Actinomycetes</taxon>
        <taxon>Pseudonocardiales</taxon>
        <taxon>Pseudonocardiaceae</taxon>
        <taxon>Amycolatopsis</taxon>
    </lineage>
</organism>
<dbReference type="InterPro" id="IPR025475">
    <property type="entry name" value="DUF4326"/>
</dbReference>
<dbReference type="Pfam" id="PF14216">
    <property type="entry name" value="DUF4326"/>
    <property type="match status" value="1"/>
</dbReference>
<reference evidence="2 3" key="1">
    <citation type="submission" date="2020-04" db="EMBL/GenBank/DDBJ databases">
        <title>Novel species.</title>
        <authorList>
            <person name="Teo W.F.A."/>
            <person name="Lipun K."/>
            <person name="Srisuk N."/>
            <person name="Duangmal K."/>
        </authorList>
    </citation>
    <scope>NUCLEOTIDE SEQUENCE [LARGE SCALE GENOMIC DNA]</scope>
    <source>
        <strain evidence="2 3">K13G38</strain>
    </source>
</reference>
<comment type="caution">
    <text evidence="2">The sequence shown here is derived from an EMBL/GenBank/DDBJ whole genome shotgun (WGS) entry which is preliminary data.</text>
</comment>